<organism evidence="2 3">
    <name type="scientific">Enterococcus dispar ATCC 51266</name>
    <dbReference type="NCBI Taxonomy" id="1139219"/>
    <lineage>
        <taxon>Bacteria</taxon>
        <taxon>Bacillati</taxon>
        <taxon>Bacillota</taxon>
        <taxon>Bacilli</taxon>
        <taxon>Lactobacillales</taxon>
        <taxon>Enterococcaceae</taxon>
        <taxon>Enterococcus</taxon>
    </lineage>
</organism>
<dbReference type="RefSeq" id="WP_016173599.1">
    <property type="nucleotide sequence ID" value="NZ_ASWK01000001.1"/>
</dbReference>
<dbReference type="AlphaFoldDB" id="S0KDJ2"/>
<keyword evidence="1" id="KW-1133">Transmembrane helix</keyword>
<accession>S0KDJ2</accession>
<keyword evidence="1" id="KW-0472">Membrane</keyword>
<evidence type="ECO:0000313" key="3">
    <source>
        <dbReference type="Proteomes" id="UP000014127"/>
    </source>
</evidence>
<feature type="transmembrane region" description="Helical" evidence="1">
    <location>
        <begin position="29"/>
        <end position="48"/>
    </location>
</feature>
<evidence type="ECO:0000313" key="2">
    <source>
        <dbReference type="EMBL" id="EOT39000.1"/>
    </source>
</evidence>
<dbReference type="HOGENOM" id="CLU_3007065_0_0_9"/>
<gene>
    <name evidence="2" type="ORF">OMK_02482</name>
</gene>
<sequence length="56" mass="6206">MASSGEKLLLPLIILFLLVSTYIDNLSLFQIVGFVILALLLPVGAKFLKARQMERS</sequence>
<protein>
    <submittedName>
        <fullName evidence="2">Uncharacterized protein</fullName>
    </submittedName>
</protein>
<comment type="caution">
    <text evidence="2">The sequence shown here is derived from an EMBL/GenBank/DDBJ whole genome shotgun (WGS) entry which is preliminary data.</text>
</comment>
<dbReference type="Proteomes" id="UP000014127">
    <property type="component" value="Unassembled WGS sequence"/>
</dbReference>
<dbReference type="PATRIC" id="fig|1139219.3.peg.2427"/>
<keyword evidence="1" id="KW-0812">Transmembrane</keyword>
<dbReference type="STRING" id="44009.RV01_GL001621"/>
<dbReference type="EMBL" id="AHYR01000012">
    <property type="protein sequence ID" value="EOT39000.1"/>
    <property type="molecule type" value="Genomic_DNA"/>
</dbReference>
<name>S0KDJ2_9ENTE</name>
<keyword evidence="3" id="KW-1185">Reference proteome</keyword>
<proteinExistence type="predicted"/>
<reference evidence="2 3" key="1">
    <citation type="submission" date="2013-03" db="EMBL/GenBank/DDBJ databases">
        <title>The Genome Sequence of Enterococcus dispar ATCC_51266 (Illumina only assembly).</title>
        <authorList>
            <consortium name="The Broad Institute Genomics Platform"/>
            <consortium name="The Broad Institute Genome Sequencing Center for Infectious Disease"/>
            <person name="Earl A."/>
            <person name="Russ C."/>
            <person name="Gilmore M."/>
            <person name="Surin D."/>
            <person name="Walker B."/>
            <person name="Young S."/>
            <person name="Zeng Q."/>
            <person name="Gargeya S."/>
            <person name="Fitzgerald M."/>
            <person name="Haas B."/>
            <person name="Abouelleil A."/>
            <person name="Allen A.W."/>
            <person name="Alvarado L."/>
            <person name="Arachchi H.M."/>
            <person name="Berlin A.M."/>
            <person name="Chapman S.B."/>
            <person name="Gainer-Dewar J."/>
            <person name="Goldberg J."/>
            <person name="Griggs A."/>
            <person name="Gujja S."/>
            <person name="Hansen M."/>
            <person name="Howarth C."/>
            <person name="Imamovic A."/>
            <person name="Ireland A."/>
            <person name="Larimer J."/>
            <person name="McCowan C."/>
            <person name="Murphy C."/>
            <person name="Pearson M."/>
            <person name="Poon T.W."/>
            <person name="Priest M."/>
            <person name="Roberts A."/>
            <person name="Saif S."/>
            <person name="Shea T."/>
            <person name="Sisk P."/>
            <person name="Sykes S."/>
            <person name="Wortman J."/>
            <person name="Nusbaum C."/>
            <person name="Birren B."/>
        </authorList>
    </citation>
    <scope>NUCLEOTIDE SEQUENCE [LARGE SCALE GENOMIC DNA]</scope>
    <source>
        <strain evidence="2 3">ATCC 51266</strain>
    </source>
</reference>
<evidence type="ECO:0000256" key="1">
    <source>
        <dbReference type="SAM" id="Phobius"/>
    </source>
</evidence>